<gene>
    <name evidence="6" type="ORF">SCFA_1380003</name>
</gene>
<protein>
    <recommendedName>
        <fullName evidence="5">Solute-binding protein family 5 domain-containing protein</fullName>
    </recommendedName>
</protein>
<dbReference type="FunFam" id="3.90.76.10:FF:000001">
    <property type="entry name" value="Oligopeptide ABC transporter substrate-binding protein"/>
    <property type="match status" value="1"/>
</dbReference>
<dbReference type="GO" id="GO:1904680">
    <property type="term" value="F:peptide transmembrane transporter activity"/>
    <property type="evidence" value="ECO:0007669"/>
    <property type="project" value="TreeGrafter"/>
</dbReference>
<reference evidence="6" key="1">
    <citation type="submission" date="2019-03" db="EMBL/GenBank/DDBJ databases">
        <authorList>
            <person name="Hao L."/>
        </authorList>
    </citation>
    <scope>NUCLEOTIDE SEQUENCE</scope>
</reference>
<sequence length="539" mass="60340">MKFNNKVLFFILCIFALVFIAGGCSPSSSQPAAAEQVIRYNIGAEPATLDPALSTGMTEQTVANALLEGLVRLDKDGLPSPGVAESWETSPDCRTYTFNLRECYWSNGELLTADDFVYSWLRLLSPETASPYAYQLFYLVNGQEYNSGEVKDPASVGVRAEGKDRLVVTLKDPVPYFLSLTAFPALFPVPESAVSEDPDGWTLTPAGFTGNGPFKLASWEHNKQIVLEKNDRYWDRENVKLEKLVITLVADSNTELAMFENGQIDIAETPPYREMERLAESGELKVSPDLSNEYYMFNTKVKPFDQVLVRRALSLAIDRESLVTNLTKSGERAAYAFVPPGVEGPAPDQDFRSLGERLTGGFNPGEARKLLAEAGFPEGRGFPVIQLLLDDNQNHKAVAEAITGMWQEHLGIQSKIIEQEYRVYLSTMFAKDYQVARVGWIADYNDPMTFLDMWVTGNDNNLADWENAEYDRLIGAAAGEVDRAVRNGLMFEAERILMDQLPVVPVYYYTNPYLERDTVKGVIHPSFAIFAEFKWAYVE</sequence>
<keyword evidence="3" id="KW-0813">Transport</keyword>
<dbReference type="CDD" id="cd08504">
    <property type="entry name" value="PBP2_OppA"/>
    <property type="match status" value="1"/>
</dbReference>
<dbReference type="PANTHER" id="PTHR30290:SF10">
    <property type="entry name" value="PERIPLASMIC OLIGOPEPTIDE-BINDING PROTEIN-RELATED"/>
    <property type="match status" value="1"/>
</dbReference>
<dbReference type="PIRSF" id="PIRSF002741">
    <property type="entry name" value="MppA"/>
    <property type="match status" value="1"/>
</dbReference>
<accession>A0A485LVM8</accession>
<dbReference type="GO" id="GO:0043190">
    <property type="term" value="C:ATP-binding cassette (ABC) transporter complex"/>
    <property type="evidence" value="ECO:0007669"/>
    <property type="project" value="InterPro"/>
</dbReference>
<dbReference type="Pfam" id="PF00496">
    <property type="entry name" value="SBP_bac_5"/>
    <property type="match status" value="1"/>
</dbReference>
<evidence type="ECO:0000256" key="3">
    <source>
        <dbReference type="ARBA" id="ARBA00022448"/>
    </source>
</evidence>
<dbReference type="Gene3D" id="3.90.76.10">
    <property type="entry name" value="Dipeptide-binding Protein, Domain 1"/>
    <property type="match status" value="1"/>
</dbReference>
<dbReference type="GO" id="GO:0030313">
    <property type="term" value="C:cell envelope"/>
    <property type="evidence" value="ECO:0007669"/>
    <property type="project" value="UniProtKB-SubCell"/>
</dbReference>
<organism evidence="6">
    <name type="scientific">anaerobic digester metagenome</name>
    <dbReference type="NCBI Taxonomy" id="1263854"/>
    <lineage>
        <taxon>unclassified sequences</taxon>
        <taxon>metagenomes</taxon>
        <taxon>ecological metagenomes</taxon>
    </lineage>
</organism>
<name>A0A485LVM8_9ZZZZ</name>
<proteinExistence type="inferred from homology"/>
<evidence type="ECO:0000256" key="4">
    <source>
        <dbReference type="ARBA" id="ARBA00022729"/>
    </source>
</evidence>
<feature type="domain" description="Solute-binding protein family 5" evidence="5">
    <location>
        <begin position="79"/>
        <end position="460"/>
    </location>
</feature>
<evidence type="ECO:0000256" key="2">
    <source>
        <dbReference type="ARBA" id="ARBA00005695"/>
    </source>
</evidence>
<comment type="subcellular location">
    <subcellularLocation>
        <location evidence="1">Cell envelope</location>
    </subcellularLocation>
</comment>
<dbReference type="Gene3D" id="3.10.105.10">
    <property type="entry name" value="Dipeptide-binding Protein, Domain 3"/>
    <property type="match status" value="1"/>
</dbReference>
<dbReference type="SUPFAM" id="SSF53850">
    <property type="entry name" value="Periplasmic binding protein-like II"/>
    <property type="match status" value="1"/>
</dbReference>
<evidence type="ECO:0000259" key="5">
    <source>
        <dbReference type="Pfam" id="PF00496"/>
    </source>
</evidence>
<dbReference type="FunFam" id="3.10.105.10:FF:000001">
    <property type="entry name" value="Oligopeptide ABC transporter, oligopeptide-binding protein"/>
    <property type="match status" value="1"/>
</dbReference>
<keyword evidence="4" id="KW-0732">Signal</keyword>
<evidence type="ECO:0000313" key="6">
    <source>
        <dbReference type="EMBL" id="VFU11793.1"/>
    </source>
</evidence>
<dbReference type="GO" id="GO:0042597">
    <property type="term" value="C:periplasmic space"/>
    <property type="evidence" value="ECO:0007669"/>
    <property type="project" value="UniProtKB-ARBA"/>
</dbReference>
<dbReference type="Gene3D" id="3.40.190.10">
    <property type="entry name" value="Periplasmic binding protein-like II"/>
    <property type="match status" value="1"/>
</dbReference>
<dbReference type="GO" id="GO:0015833">
    <property type="term" value="P:peptide transport"/>
    <property type="evidence" value="ECO:0007669"/>
    <property type="project" value="TreeGrafter"/>
</dbReference>
<dbReference type="InterPro" id="IPR000914">
    <property type="entry name" value="SBP_5_dom"/>
</dbReference>
<dbReference type="EMBL" id="CAADRN010000044">
    <property type="protein sequence ID" value="VFU11793.1"/>
    <property type="molecule type" value="Genomic_DNA"/>
</dbReference>
<dbReference type="PANTHER" id="PTHR30290">
    <property type="entry name" value="PERIPLASMIC BINDING COMPONENT OF ABC TRANSPORTER"/>
    <property type="match status" value="1"/>
</dbReference>
<comment type="similarity">
    <text evidence="2">Belongs to the bacterial solute-binding protein 5 family.</text>
</comment>
<dbReference type="InterPro" id="IPR039424">
    <property type="entry name" value="SBP_5"/>
</dbReference>
<dbReference type="InterPro" id="IPR030678">
    <property type="entry name" value="Peptide/Ni-bd"/>
</dbReference>
<dbReference type="PROSITE" id="PS51257">
    <property type="entry name" value="PROKAR_LIPOPROTEIN"/>
    <property type="match status" value="1"/>
</dbReference>
<dbReference type="AlphaFoldDB" id="A0A485LVM8"/>
<evidence type="ECO:0000256" key="1">
    <source>
        <dbReference type="ARBA" id="ARBA00004196"/>
    </source>
</evidence>